<feature type="compositionally biased region" description="Basic and acidic residues" evidence="12">
    <location>
        <begin position="161"/>
        <end position="172"/>
    </location>
</feature>
<comment type="catalytic activity">
    <reaction evidence="1 11">
        <text>Cleaves type-1 transmembrane domains using a catalytic dyad composed of serine and histidine that are contributed by different transmembrane domains.</text>
        <dbReference type="EC" id="3.4.21.105"/>
    </reaction>
</comment>
<keyword evidence="8 11" id="KW-0720">Serine protease</keyword>
<dbReference type="PANTHER" id="PTHR22936">
    <property type="entry name" value="RHOMBOID-RELATED"/>
    <property type="match status" value="1"/>
</dbReference>
<dbReference type="InterPro" id="IPR035952">
    <property type="entry name" value="Rhomboid-like_sf"/>
</dbReference>
<dbReference type="EC" id="3.4.21.105" evidence="4"/>
<dbReference type="Proteomes" id="UP001150062">
    <property type="component" value="Unassembled WGS sequence"/>
</dbReference>
<dbReference type="InterPro" id="IPR022764">
    <property type="entry name" value="Peptidase_S54_rhomboid_dom"/>
</dbReference>
<evidence type="ECO:0000256" key="11">
    <source>
        <dbReference type="RuleBase" id="RU362115"/>
    </source>
</evidence>
<feature type="transmembrane region" description="Helical" evidence="11">
    <location>
        <begin position="262"/>
        <end position="282"/>
    </location>
</feature>
<gene>
    <name evidence="14" type="ORF">M0813_07642</name>
</gene>
<protein>
    <recommendedName>
        <fullName evidence="4">rhomboid protease</fullName>
        <ecNumber evidence="4">3.4.21.105</ecNumber>
    </recommendedName>
</protein>
<evidence type="ECO:0000313" key="14">
    <source>
        <dbReference type="EMBL" id="KAJ6229682.1"/>
    </source>
</evidence>
<evidence type="ECO:0000256" key="5">
    <source>
        <dbReference type="ARBA" id="ARBA00022670"/>
    </source>
</evidence>
<dbReference type="Pfam" id="PF01694">
    <property type="entry name" value="Rhomboid"/>
    <property type="match status" value="1"/>
</dbReference>
<evidence type="ECO:0000256" key="1">
    <source>
        <dbReference type="ARBA" id="ARBA00000156"/>
    </source>
</evidence>
<dbReference type="Gene3D" id="1.20.1540.10">
    <property type="entry name" value="Rhomboid-like"/>
    <property type="match status" value="1"/>
</dbReference>
<dbReference type="SUPFAM" id="SSF144091">
    <property type="entry name" value="Rhomboid-like"/>
    <property type="match status" value="1"/>
</dbReference>
<feature type="compositionally biased region" description="Low complexity" evidence="12">
    <location>
        <begin position="1"/>
        <end position="16"/>
    </location>
</feature>
<accession>A0ABQ8XCB8</accession>
<comment type="caution">
    <text evidence="14">The sequence shown here is derived from an EMBL/GenBank/DDBJ whole genome shotgun (WGS) entry which is preliminary data.</text>
</comment>
<keyword evidence="15" id="KW-1185">Reference proteome</keyword>
<evidence type="ECO:0000256" key="9">
    <source>
        <dbReference type="ARBA" id="ARBA00022989"/>
    </source>
</evidence>
<evidence type="ECO:0000256" key="6">
    <source>
        <dbReference type="ARBA" id="ARBA00022692"/>
    </source>
</evidence>
<feature type="transmembrane region" description="Helical" evidence="11">
    <location>
        <begin position="326"/>
        <end position="345"/>
    </location>
</feature>
<organism evidence="14 15">
    <name type="scientific">Anaeramoeba flamelloides</name>
    <dbReference type="NCBI Taxonomy" id="1746091"/>
    <lineage>
        <taxon>Eukaryota</taxon>
        <taxon>Metamonada</taxon>
        <taxon>Anaeramoebidae</taxon>
        <taxon>Anaeramoeba</taxon>
    </lineage>
</organism>
<comment type="function">
    <text evidence="11">Serine protease involved in intramembrane proteolysis.</text>
</comment>
<evidence type="ECO:0000256" key="12">
    <source>
        <dbReference type="SAM" id="MobiDB-lite"/>
    </source>
</evidence>
<keyword evidence="5 11" id="KW-0645">Protease</keyword>
<evidence type="ECO:0000256" key="4">
    <source>
        <dbReference type="ARBA" id="ARBA00013039"/>
    </source>
</evidence>
<reference evidence="14" key="1">
    <citation type="submission" date="2022-08" db="EMBL/GenBank/DDBJ databases">
        <title>Novel sulfate-reducing endosymbionts in the free-living metamonad Anaeramoeba.</title>
        <authorList>
            <person name="Jerlstrom-Hultqvist J."/>
            <person name="Cepicka I."/>
            <person name="Gallot-Lavallee L."/>
            <person name="Salas-Leiva D."/>
            <person name="Curtis B.A."/>
            <person name="Zahonova K."/>
            <person name="Pipaliya S."/>
            <person name="Dacks J."/>
            <person name="Roger A.J."/>
        </authorList>
    </citation>
    <scope>NUCLEOTIDE SEQUENCE</scope>
    <source>
        <strain evidence="14">Schooner1</strain>
    </source>
</reference>
<keyword evidence="10 11" id="KW-0472">Membrane</keyword>
<evidence type="ECO:0000313" key="15">
    <source>
        <dbReference type="Proteomes" id="UP001150062"/>
    </source>
</evidence>
<dbReference type="PANTHER" id="PTHR22936:SF69">
    <property type="entry name" value="RHOMBOID-LIKE PROTEIN"/>
    <property type="match status" value="1"/>
</dbReference>
<sequence>MSNSQETESASSPESSSSDKEETKKQIALRKNTLRSGWMDTIKNVKGTLSILGEEEQKDHDIKWKKSFFVTQQRKTQKKKEQTESESSSSTSSYGLTGSGIDLEEEFKEGVGFEDDDFEQVNNQDLENNNLSDNEFIEDDFKKEQPKQTKERPRRVVQNVEETKKSDKTIKKEAKKRKKKRKKIYKMNEIRKRKAEMLEDEQDRKPHFIFIVSTIQVIMLIIEIILNNGMESIAVNPWFGPSQDVLIRLGAKYGPPMKNGEYWRFVTPIFLHVGIFHFIMNIVFQWKVGTELEKFTGTKRMAILYIFSGIGGNLMSVVFLPDLVSVGASSSLYGLVGVLIIDLFQNWKTIPNPKKELLKLSIMIFVSLGIGLLPAIDNFAHVGGMIFGMLIGIILLPNIEFGFARKFLVLISIILTLLLYFVGIYFFYKDVDADGWCPYCVYLNCLPFKDWCDDF</sequence>
<evidence type="ECO:0000256" key="10">
    <source>
        <dbReference type="ARBA" id="ARBA00023136"/>
    </source>
</evidence>
<name>A0ABQ8XCB8_9EUKA</name>
<proteinExistence type="inferred from homology"/>
<keyword evidence="6 11" id="KW-0812">Transmembrane</keyword>
<feature type="region of interest" description="Disordered" evidence="12">
    <location>
        <begin position="120"/>
        <end position="179"/>
    </location>
</feature>
<keyword evidence="9 11" id="KW-1133">Transmembrane helix</keyword>
<feature type="transmembrane region" description="Helical" evidence="11">
    <location>
        <begin position="302"/>
        <end position="320"/>
    </location>
</feature>
<dbReference type="InterPro" id="IPR002610">
    <property type="entry name" value="Peptidase_S54_rhomboid-like"/>
</dbReference>
<feature type="region of interest" description="Disordered" evidence="12">
    <location>
        <begin position="1"/>
        <end position="31"/>
    </location>
</feature>
<evidence type="ECO:0000256" key="8">
    <source>
        <dbReference type="ARBA" id="ARBA00022825"/>
    </source>
</evidence>
<comment type="similarity">
    <text evidence="3 11">Belongs to the peptidase S54 family.</text>
</comment>
<feature type="compositionally biased region" description="Basic and acidic residues" evidence="12">
    <location>
        <begin position="139"/>
        <end position="151"/>
    </location>
</feature>
<comment type="subcellular location">
    <subcellularLocation>
        <location evidence="2 11">Membrane</location>
        <topology evidence="2 11">Multi-pass membrane protein</topology>
    </subcellularLocation>
</comment>
<feature type="domain" description="Peptidase S54 rhomboid" evidence="13">
    <location>
        <begin position="260"/>
        <end position="397"/>
    </location>
</feature>
<keyword evidence="7 11" id="KW-0378">Hydrolase</keyword>
<evidence type="ECO:0000256" key="2">
    <source>
        <dbReference type="ARBA" id="ARBA00004141"/>
    </source>
</evidence>
<feature type="transmembrane region" description="Helical" evidence="11">
    <location>
        <begin position="207"/>
        <end position="226"/>
    </location>
</feature>
<feature type="transmembrane region" description="Helical" evidence="11">
    <location>
        <begin position="382"/>
        <end position="400"/>
    </location>
</feature>
<evidence type="ECO:0000256" key="7">
    <source>
        <dbReference type="ARBA" id="ARBA00022801"/>
    </source>
</evidence>
<feature type="transmembrane region" description="Helical" evidence="11">
    <location>
        <begin position="357"/>
        <end position="376"/>
    </location>
</feature>
<evidence type="ECO:0000259" key="13">
    <source>
        <dbReference type="Pfam" id="PF01694"/>
    </source>
</evidence>
<feature type="transmembrane region" description="Helical" evidence="11">
    <location>
        <begin position="407"/>
        <end position="428"/>
    </location>
</feature>
<feature type="compositionally biased region" description="Polar residues" evidence="12">
    <location>
        <begin position="120"/>
        <end position="133"/>
    </location>
</feature>
<evidence type="ECO:0000256" key="3">
    <source>
        <dbReference type="ARBA" id="ARBA00009045"/>
    </source>
</evidence>
<dbReference type="EMBL" id="JAOAOG010000319">
    <property type="protein sequence ID" value="KAJ6229682.1"/>
    <property type="molecule type" value="Genomic_DNA"/>
</dbReference>
<feature type="region of interest" description="Disordered" evidence="12">
    <location>
        <begin position="71"/>
        <end position="101"/>
    </location>
</feature>